<reference evidence="2" key="1">
    <citation type="submission" date="2018-07" db="EMBL/GenBank/DDBJ databases">
        <authorList>
            <person name="Liu B.-T."/>
            <person name="Du Z."/>
        </authorList>
    </citation>
    <scope>NUCLEOTIDE SEQUENCE [LARGE SCALE GENOMIC DNA]</scope>
    <source>
        <strain evidence="2">XYN52</strain>
    </source>
</reference>
<dbReference type="AlphaFoldDB" id="A0A369W6M6"/>
<protein>
    <recommendedName>
        <fullName evidence="3">Glycolipid-binding domain-containing protein</fullName>
    </recommendedName>
</protein>
<evidence type="ECO:0008006" key="3">
    <source>
        <dbReference type="Google" id="ProtNLM"/>
    </source>
</evidence>
<evidence type="ECO:0000313" key="1">
    <source>
        <dbReference type="EMBL" id="RDE09505.1"/>
    </source>
</evidence>
<dbReference type="Pfam" id="PF06475">
    <property type="entry name" value="Glycolipid_bind"/>
    <property type="match status" value="1"/>
</dbReference>
<sequence>MQPVTIYWRRTDVSGLERLSISPTRDTAKGVIINVENGGAEVRHHWQFTDCWQVLKLTMQRCDSKGDYQVQIARQGQGWTVNGKERQDLDGAELVDLSFTPFCNTFPIFRMLNGKLKTAAFDLVYLDGDTLDVSRSRQAYDHLGAGHFRYRDLGLSSGFQAQLRVDSHGLVTSSSNVWK</sequence>
<organism evidence="1 2">
    <name type="scientific">Pelagibacterium lacus</name>
    <dbReference type="NCBI Taxonomy" id="2282655"/>
    <lineage>
        <taxon>Bacteria</taxon>
        <taxon>Pseudomonadati</taxon>
        <taxon>Pseudomonadota</taxon>
        <taxon>Alphaproteobacteria</taxon>
        <taxon>Hyphomicrobiales</taxon>
        <taxon>Devosiaceae</taxon>
        <taxon>Pelagibacterium</taxon>
    </lineage>
</organism>
<dbReference type="Proteomes" id="UP000253759">
    <property type="component" value="Unassembled WGS sequence"/>
</dbReference>
<evidence type="ECO:0000313" key="2">
    <source>
        <dbReference type="Proteomes" id="UP000253759"/>
    </source>
</evidence>
<name>A0A369W6M6_9HYPH</name>
<dbReference type="RefSeq" id="WP_114645412.1">
    <property type="nucleotide sequence ID" value="NZ_QQNH01000006.1"/>
</dbReference>
<dbReference type="EMBL" id="QQNH01000006">
    <property type="protein sequence ID" value="RDE09505.1"/>
    <property type="molecule type" value="Genomic_DNA"/>
</dbReference>
<dbReference type="OrthoDB" id="7347529at2"/>
<gene>
    <name evidence="1" type="ORF">DVH29_06800</name>
</gene>
<dbReference type="SUPFAM" id="SSF159275">
    <property type="entry name" value="PA1994-like"/>
    <property type="match status" value="1"/>
</dbReference>
<accession>A0A369W6M6</accession>
<proteinExistence type="predicted"/>
<dbReference type="InterPro" id="IPR009467">
    <property type="entry name" value="Glycolipid-bd_prot_put"/>
</dbReference>
<keyword evidence="2" id="KW-1185">Reference proteome</keyword>
<comment type="caution">
    <text evidence="1">The sequence shown here is derived from an EMBL/GenBank/DDBJ whole genome shotgun (WGS) entry which is preliminary data.</text>
</comment>